<dbReference type="OrthoDB" id="538216at2759"/>
<dbReference type="Gene3D" id="3.10.350.10">
    <property type="entry name" value="LysM domain"/>
    <property type="match status" value="1"/>
</dbReference>
<evidence type="ECO:0000313" key="4">
    <source>
        <dbReference type="EnsemblMetazoa" id="SCAU000217-PA"/>
    </source>
</evidence>
<proteinExistence type="predicted"/>
<evidence type="ECO:0000313" key="5">
    <source>
        <dbReference type="Proteomes" id="UP000095300"/>
    </source>
</evidence>
<keyword evidence="2" id="KW-0472">Membrane</keyword>
<dbReference type="SUPFAM" id="SSF54106">
    <property type="entry name" value="LysM domain"/>
    <property type="match status" value="1"/>
</dbReference>
<protein>
    <recommendedName>
        <fullName evidence="3">LysM domain-containing protein</fullName>
    </recommendedName>
</protein>
<dbReference type="CDD" id="cd00118">
    <property type="entry name" value="LysM"/>
    <property type="match status" value="1"/>
</dbReference>
<dbReference type="Proteomes" id="UP000095300">
    <property type="component" value="Unassembled WGS sequence"/>
</dbReference>
<sequence length="293" mass="31746">MRRNARSVHQNEDLALFSAATAAADDFLQMERLPERGGGGGAHISNTQHRFENTIEAKVEPGDTLQAIALRFHCSVADIKRLNKIDKDNEIHARKVVKIPVTVYNVLLDNLPTVHKSGNSSPKINAKVNGNGSRDSDSGLSSIVRNPLDDAQAMLSEKLMVASVNSSGGDGPSTSRGLAGGEIHINNIIMNSKLKPGSTYHDEEIVSADLNDASAPLITDILDDSTNVPKIHRIRGPSLRTIDWSGSDCDMSWICLFVVILALCFVIPLVYVFYIAEHAHHNVTGSTTTATHH</sequence>
<accession>A0A1I8NM53</accession>
<reference evidence="4" key="1">
    <citation type="submission" date="2020-05" db="UniProtKB">
        <authorList>
            <consortium name="EnsemblMetazoa"/>
        </authorList>
    </citation>
    <scope>IDENTIFICATION</scope>
    <source>
        <strain evidence="4">USDA</strain>
    </source>
</reference>
<dbReference type="PANTHER" id="PTHR20932">
    <property type="entry name" value="LYSM AND PUTATIVE PEPTIDOGLYCAN-BINDING DOMAIN-CONTAINING PROTEIN"/>
    <property type="match status" value="1"/>
</dbReference>
<dbReference type="Pfam" id="PF01476">
    <property type="entry name" value="LysM"/>
    <property type="match status" value="1"/>
</dbReference>
<dbReference type="InterPro" id="IPR018392">
    <property type="entry name" value="LysM"/>
</dbReference>
<keyword evidence="2" id="KW-1133">Transmembrane helix</keyword>
<dbReference type="PANTHER" id="PTHR20932:SF13">
    <property type="entry name" value="LD36653P"/>
    <property type="match status" value="1"/>
</dbReference>
<dbReference type="InterPro" id="IPR036779">
    <property type="entry name" value="LysM_dom_sf"/>
</dbReference>
<dbReference type="AlphaFoldDB" id="A0A1I8NM53"/>
<dbReference type="KEGG" id="scac:106091049"/>
<feature type="transmembrane region" description="Helical" evidence="2">
    <location>
        <begin position="251"/>
        <end position="274"/>
    </location>
</feature>
<evidence type="ECO:0000256" key="2">
    <source>
        <dbReference type="SAM" id="Phobius"/>
    </source>
</evidence>
<organism evidence="4 5">
    <name type="scientific">Stomoxys calcitrans</name>
    <name type="common">Stable fly</name>
    <name type="synonym">Conops calcitrans</name>
    <dbReference type="NCBI Taxonomy" id="35570"/>
    <lineage>
        <taxon>Eukaryota</taxon>
        <taxon>Metazoa</taxon>
        <taxon>Ecdysozoa</taxon>
        <taxon>Arthropoda</taxon>
        <taxon>Hexapoda</taxon>
        <taxon>Insecta</taxon>
        <taxon>Pterygota</taxon>
        <taxon>Neoptera</taxon>
        <taxon>Endopterygota</taxon>
        <taxon>Diptera</taxon>
        <taxon>Brachycera</taxon>
        <taxon>Muscomorpha</taxon>
        <taxon>Muscoidea</taxon>
        <taxon>Muscidae</taxon>
        <taxon>Stomoxys</taxon>
    </lineage>
</organism>
<evidence type="ECO:0000259" key="3">
    <source>
        <dbReference type="PROSITE" id="PS51782"/>
    </source>
</evidence>
<name>A0A1I8NM53_STOCA</name>
<dbReference type="VEuPathDB" id="VectorBase:SCAU000217"/>
<feature type="region of interest" description="Disordered" evidence="1">
    <location>
        <begin position="118"/>
        <end position="140"/>
    </location>
</feature>
<keyword evidence="5" id="KW-1185">Reference proteome</keyword>
<dbReference type="SMART" id="SM00257">
    <property type="entry name" value="LysM"/>
    <property type="match status" value="1"/>
</dbReference>
<dbReference type="STRING" id="35570.A0A1I8NM53"/>
<evidence type="ECO:0000256" key="1">
    <source>
        <dbReference type="SAM" id="MobiDB-lite"/>
    </source>
</evidence>
<dbReference type="PROSITE" id="PS51782">
    <property type="entry name" value="LYSM"/>
    <property type="match status" value="1"/>
</dbReference>
<gene>
    <name evidence="4" type="primary">106091049</name>
</gene>
<dbReference type="EnsemblMetazoa" id="SCAU000217-RA">
    <property type="protein sequence ID" value="SCAU000217-PA"/>
    <property type="gene ID" value="SCAU000217"/>
</dbReference>
<dbReference type="InterPro" id="IPR045030">
    <property type="entry name" value="LYSM1-4"/>
</dbReference>
<keyword evidence="2" id="KW-0812">Transmembrane</keyword>
<feature type="domain" description="LysM" evidence="3">
    <location>
        <begin position="55"/>
        <end position="99"/>
    </location>
</feature>